<evidence type="ECO:0000313" key="2">
    <source>
        <dbReference type="Proteomes" id="UP000266723"/>
    </source>
</evidence>
<keyword evidence="2" id="KW-1185">Reference proteome</keyword>
<dbReference type="EMBL" id="QGKV02000832">
    <property type="protein sequence ID" value="KAF3550342.1"/>
    <property type="molecule type" value="Genomic_DNA"/>
</dbReference>
<dbReference type="Proteomes" id="UP000266723">
    <property type="component" value="Unassembled WGS sequence"/>
</dbReference>
<organism evidence="1 2">
    <name type="scientific">Brassica cretica</name>
    <name type="common">Mustard</name>
    <dbReference type="NCBI Taxonomy" id="69181"/>
    <lineage>
        <taxon>Eukaryota</taxon>
        <taxon>Viridiplantae</taxon>
        <taxon>Streptophyta</taxon>
        <taxon>Embryophyta</taxon>
        <taxon>Tracheophyta</taxon>
        <taxon>Spermatophyta</taxon>
        <taxon>Magnoliopsida</taxon>
        <taxon>eudicotyledons</taxon>
        <taxon>Gunneridae</taxon>
        <taxon>Pentapetalae</taxon>
        <taxon>rosids</taxon>
        <taxon>malvids</taxon>
        <taxon>Brassicales</taxon>
        <taxon>Brassicaceae</taxon>
        <taxon>Brassiceae</taxon>
        <taxon>Brassica</taxon>
    </lineage>
</organism>
<evidence type="ECO:0000313" key="1">
    <source>
        <dbReference type="EMBL" id="KAF3550342.1"/>
    </source>
</evidence>
<protein>
    <submittedName>
        <fullName evidence="1">Uncharacterized protein</fullName>
    </submittedName>
</protein>
<sequence length="254" mass="28299">MAETSSFDGSTRVAGHWSTSKGILIWVGISRADSRMDHEKTKSMPENRPRDLVRLNKMKRASWTSDETAGRCENAARSTGQSSDKLSLGPVCQFWEVTGPVGWSMMAMGRWALGIGPGAWATSLGLCVTCLGAVRPVRDVWQVCAFAGRQGFFLNPETQRKPEKRGGFLYVLGTHANGQERREKAGIHSQWREQPRRRMQCRKWFHGSSMEGMMVGSDLMALNHGLAQFRNDAHGLSRAVHGQDPYDPGRFIGF</sequence>
<accession>A0ABQ7CFH3</accession>
<gene>
    <name evidence="1" type="ORF">DY000_02006528</name>
</gene>
<reference evidence="1 2" key="1">
    <citation type="journal article" date="2020" name="BMC Genomics">
        <title>Intraspecific diversification of the crop wild relative Brassica cretica Lam. using demographic model selection.</title>
        <authorList>
            <person name="Kioukis A."/>
            <person name="Michalopoulou V.A."/>
            <person name="Briers L."/>
            <person name="Pirintsos S."/>
            <person name="Studholme D.J."/>
            <person name="Pavlidis P."/>
            <person name="Sarris P.F."/>
        </authorList>
    </citation>
    <scope>NUCLEOTIDE SEQUENCE [LARGE SCALE GENOMIC DNA]</scope>
    <source>
        <strain evidence="2">cv. PFS-1207/04</strain>
    </source>
</reference>
<comment type="caution">
    <text evidence="1">The sequence shown here is derived from an EMBL/GenBank/DDBJ whole genome shotgun (WGS) entry which is preliminary data.</text>
</comment>
<name>A0ABQ7CFH3_BRACR</name>
<proteinExistence type="predicted"/>